<name>A0A5N6QH11_9ROSI</name>
<accession>A0A5N6QH11</accession>
<evidence type="ECO:0000313" key="3">
    <source>
        <dbReference type="Proteomes" id="UP000327013"/>
    </source>
</evidence>
<evidence type="ECO:0000256" key="1">
    <source>
        <dbReference type="SAM" id="SignalP"/>
    </source>
</evidence>
<evidence type="ECO:0000313" key="2">
    <source>
        <dbReference type="EMBL" id="KAE7997781.1"/>
    </source>
</evidence>
<dbReference type="AlphaFoldDB" id="A0A5N6QH11"/>
<dbReference type="PANTHER" id="PTHR33592:SF10">
    <property type="entry name" value="TRANSMEMBRANE PROTEIN"/>
    <property type="match status" value="1"/>
</dbReference>
<dbReference type="OrthoDB" id="1735091at2759"/>
<feature type="signal peptide" evidence="1">
    <location>
        <begin position="1"/>
        <end position="24"/>
    </location>
</feature>
<organism evidence="2 3">
    <name type="scientific">Carpinus fangiana</name>
    <dbReference type="NCBI Taxonomy" id="176857"/>
    <lineage>
        <taxon>Eukaryota</taxon>
        <taxon>Viridiplantae</taxon>
        <taxon>Streptophyta</taxon>
        <taxon>Embryophyta</taxon>
        <taxon>Tracheophyta</taxon>
        <taxon>Spermatophyta</taxon>
        <taxon>Magnoliopsida</taxon>
        <taxon>eudicotyledons</taxon>
        <taxon>Gunneridae</taxon>
        <taxon>Pentapetalae</taxon>
        <taxon>rosids</taxon>
        <taxon>fabids</taxon>
        <taxon>Fagales</taxon>
        <taxon>Betulaceae</taxon>
        <taxon>Carpinus</taxon>
    </lineage>
</organism>
<protein>
    <submittedName>
        <fullName evidence="2">Uncharacterized protein</fullName>
    </submittedName>
</protein>
<feature type="chain" id="PRO_5024453770" evidence="1">
    <location>
        <begin position="25"/>
        <end position="93"/>
    </location>
</feature>
<dbReference type="Proteomes" id="UP000327013">
    <property type="component" value="Chromosome 1"/>
</dbReference>
<proteinExistence type="predicted"/>
<gene>
    <name evidence="2" type="ORF">FH972_002385</name>
</gene>
<reference evidence="2 3" key="1">
    <citation type="submission" date="2019-06" db="EMBL/GenBank/DDBJ databases">
        <title>A chromosomal-level reference genome of Carpinus fangiana (Coryloideae, Betulaceae).</title>
        <authorList>
            <person name="Yang X."/>
            <person name="Wang Z."/>
            <person name="Zhang L."/>
            <person name="Hao G."/>
            <person name="Liu J."/>
            <person name="Yang Y."/>
        </authorList>
    </citation>
    <scope>NUCLEOTIDE SEQUENCE [LARGE SCALE GENOMIC DNA]</scope>
    <source>
        <strain evidence="2">Cfa_2016G</strain>
        <tissue evidence="2">Leaf</tissue>
    </source>
</reference>
<sequence length="93" mass="9899">MRHLNLLLAITAVVFLMNMHTEEGFRVMEEEGMNKDLLLESLQKGLVPPSASNGCTYIPGRGGAPCTSQRGFAGHAMAPPQAYPNAGVAADTK</sequence>
<dbReference type="EMBL" id="CM017321">
    <property type="protein sequence ID" value="KAE7997781.1"/>
    <property type="molecule type" value="Genomic_DNA"/>
</dbReference>
<keyword evidence="3" id="KW-1185">Reference proteome</keyword>
<dbReference type="PANTHER" id="PTHR33592">
    <property type="entry name" value="TRANSMEMBRANE PROTEIN"/>
    <property type="match status" value="1"/>
</dbReference>
<keyword evidence="1" id="KW-0732">Signal</keyword>